<dbReference type="GO" id="GO:0042910">
    <property type="term" value="F:xenobiotic transmembrane transporter activity"/>
    <property type="evidence" value="ECO:0007669"/>
    <property type="project" value="InterPro"/>
</dbReference>
<evidence type="ECO:0000256" key="1">
    <source>
        <dbReference type="ARBA" id="ARBA00004651"/>
    </source>
</evidence>
<feature type="transmembrane region" description="Helical" evidence="7">
    <location>
        <begin position="170"/>
        <end position="192"/>
    </location>
</feature>
<evidence type="ECO:0000256" key="3">
    <source>
        <dbReference type="ARBA" id="ARBA00022475"/>
    </source>
</evidence>
<keyword evidence="5 7" id="KW-1133">Transmembrane helix</keyword>
<feature type="transmembrane region" description="Helical" evidence="7">
    <location>
        <begin position="419"/>
        <end position="439"/>
    </location>
</feature>
<proteinExistence type="predicted"/>
<feature type="transmembrane region" description="Helical" evidence="7">
    <location>
        <begin position="388"/>
        <end position="413"/>
    </location>
</feature>
<dbReference type="PANTHER" id="PTHR43549">
    <property type="entry name" value="MULTIDRUG RESISTANCE PROTEIN YPNP-RELATED"/>
    <property type="match status" value="1"/>
</dbReference>
<dbReference type="PIRSF" id="PIRSF006603">
    <property type="entry name" value="DinF"/>
    <property type="match status" value="1"/>
</dbReference>
<protein>
    <submittedName>
        <fullName evidence="8">MATE family efflux transporter</fullName>
    </submittedName>
</protein>
<dbReference type="Proteomes" id="UP000886804">
    <property type="component" value="Unassembled WGS sequence"/>
</dbReference>
<evidence type="ECO:0000313" key="9">
    <source>
        <dbReference type="Proteomes" id="UP000886804"/>
    </source>
</evidence>
<dbReference type="GO" id="GO:0005886">
    <property type="term" value="C:plasma membrane"/>
    <property type="evidence" value="ECO:0007669"/>
    <property type="project" value="UniProtKB-SubCell"/>
</dbReference>
<feature type="transmembrane region" description="Helical" evidence="7">
    <location>
        <begin position="198"/>
        <end position="218"/>
    </location>
</feature>
<dbReference type="PANTHER" id="PTHR43549:SF3">
    <property type="entry name" value="MULTIDRUG RESISTANCE PROTEIN YPNP-RELATED"/>
    <property type="match status" value="1"/>
</dbReference>
<dbReference type="InterPro" id="IPR052031">
    <property type="entry name" value="Membrane_Transporter-Flippase"/>
</dbReference>
<evidence type="ECO:0000256" key="4">
    <source>
        <dbReference type="ARBA" id="ARBA00022692"/>
    </source>
</evidence>
<feature type="transmembrane region" description="Helical" evidence="7">
    <location>
        <begin position="65"/>
        <end position="85"/>
    </location>
</feature>
<dbReference type="InterPro" id="IPR002528">
    <property type="entry name" value="MATE_fam"/>
</dbReference>
<name>A0A9D2RM32_9FIRM</name>
<comment type="caution">
    <text evidence="8">The sequence shown here is derived from an EMBL/GenBank/DDBJ whole genome shotgun (WGS) entry which is preliminary data.</text>
</comment>
<comment type="subcellular location">
    <subcellularLocation>
        <location evidence="1">Cell membrane</location>
        <topology evidence="1">Multi-pass membrane protein</topology>
    </subcellularLocation>
</comment>
<evidence type="ECO:0000256" key="2">
    <source>
        <dbReference type="ARBA" id="ARBA00022448"/>
    </source>
</evidence>
<dbReference type="NCBIfam" id="TIGR00797">
    <property type="entry name" value="matE"/>
    <property type="match status" value="1"/>
</dbReference>
<sequence length="450" mass="48728">MKKATYEIDMCSGPILGKVLRFSIPLMLSGILQLLFNAADIVVVGRFSGREAMAAVGATSALINLLINIFEGLSVGANVAVARYYGAKREKDVAKTVHTAVATSLLSGVFLVILGLLAARPMLVLMGTPADVLEQAVLYMRIYFLGMPVLMFYNFGSAILRAVGDTKRPLYFLFTAGVINAVLNVVFVVKFGMSVDGVGWATVISETISALLVARTLMRANGPLRLHLRQLKIHRKHLLQIIKVGLPAGVQGAIFSVSNVLIQSSVNSFGSVAVAGNTAGANIEGFVYTAMNAVYQTNLSFTSQNLGARKYGRINRILLTCQGVVMAVGMLLGFGARAGGNILLQIYSSDPEVIRYGLLRMSIICSTYFTCGMMDCMVGSLRGMGYSVFPMIVSLVGACGLRIIWIFTIFAVWPTLTVLYLSYPVSWVITTLAHVVTFLKIRKRYPKEDV</sequence>
<evidence type="ECO:0000256" key="6">
    <source>
        <dbReference type="ARBA" id="ARBA00023136"/>
    </source>
</evidence>
<dbReference type="GO" id="GO:0015297">
    <property type="term" value="F:antiporter activity"/>
    <property type="evidence" value="ECO:0007669"/>
    <property type="project" value="InterPro"/>
</dbReference>
<feature type="transmembrane region" description="Helical" evidence="7">
    <location>
        <begin position="317"/>
        <end position="336"/>
    </location>
</feature>
<gene>
    <name evidence="8" type="ORF">H9716_12645</name>
</gene>
<feature type="transmembrane region" description="Helical" evidence="7">
    <location>
        <begin position="138"/>
        <end position="163"/>
    </location>
</feature>
<keyword evidence="6 7" id="KW-0472">Membrane</keyword>
<keyword evidence="3" id="KW-1003">Cell membrane</keyword>
<reference evidence="8" key="2">
    <citation type="submission" date="2021-04" db="EMBL/GenBank/DDBJ databases">
        <authorList>
            <person name="Gilroy R."/>
        </authorList>
    </citation>
    <scope>NUCLEOTIDE SEQUENCE</scope>
    <source>
        <strain evidence="8">CHK188-4685</strain>
    </source>
</reference>
<dbReference type="CDD" id="cd13138">
    <property type="entry name" value="MATE_yoeA_like"/>
    <property type="match status" value="1"/>
</dbReference>
<feature type="transmembrane region" description="Helical" evidence="7">
    <location>
        <begin position="97"/>
        <end position="118"/>
    </location>
</feature>
<evidence type="ECO:0000256" key="5">
    <source>
        <dbReference type="ARBA" id="ARBA00022989"/>
    </source>
</evidence>
<dbReference type="EMBL" id="DWYS01000148">
    <property type="protein sequence ID" value="HJB08690.1"/>
    <property type="molecule type" value="Genomic_DNA"/>
</dbReference>
<dbReference type="Pfam" id="PF01554">
    <property type="entry name" value="MatE"/>
    <property type="match status" value="2"/>
</dbReference>
<feature type="transmembrane region" description="Helical" evidence="7">
    <location>
        <begin position="356"/>
        <end position="376"/>
    </location>
</feature>
<evidence type="ECO:0000313" key="8">
    <source>
        <dbReference type="EMBL" id="HJB08690.1"/>
    </source>
</evidence>
<keyword evidence="2" id="KW-0813">Transport</keyword>
<accession>A0A9D2RM32</accession>
<evidence type="ECO:0000256" key="7">
    <source>
        <dbReference type="SAM" id="Phobius"/>
    </source>
</evidence>
<dbReference type="AlphaFoldDB" id="A0A9D2RM32"/>
<reference evidence="8" key="1">
    <citation type="journal article" date="2021" name="PeerJ">
        <title>Extensive microbial diversity within the chicken gut microbiome revealed by metagenomics and culture.</title>
        <authorList>
            <person name="Gilroy R."/>
            <person name="Ravi A."/>
            <person name="Getino M."/>
            <person name="Pursley I."/>
            <person name="Horton D.L."/>
            <person name="Alikhan N.F."/>
            <person name="Baker D."/>
            <person name="Gharbi K."/>
            <person name="Hall N."/>
            <person name="Watson M."/>
            <person name="Adriaenssens E.M."/>
            <person name="Foster-Nyarko E."/>
            <person name="Jarju S."/>
            <person name="Secka A."/>
            <person name="Antonio M."/>
            <person name="Oren A."/>
            <person name="Chaudhuri R.R."/>
            <person name="La Ragione R."/>
            <person name="Hildebrand F."/>
            <person name="Pallen M.J."/>
        </authorList>
    </citation>
    <scope>NUCLEOTIDE SEQUENCE</scope>
    <source>
        <strain evidence="8">CHK188-4685</strain>
    </source>
</reference>
<feature type="transmembrane region" description="Helical" evidence="7">
    <location>
        <begin position="20"/>
        <end position="45"/>
    </location>
</feature>
<keyword evidence="4 7" id="KW-0812">Transmembrane</keyword>
<organism evidence="8 9">
    <name type="scientific">Candidatus Enterocloster faecavium</name>
    <dbReference type="NCBI Taxonomy" id="2838560"/>
    <lineage>
        <taxon>Bacteria</taxon>
        <taxon>Bacillati</taxon>
        <taxon>Bacillota</taxon>
        <taxon>Clostridia</taxon>
        <taxon>Lachnospirales</taxon>
        <taxon>Lachnospiraceae</taxon>
        <taxon>Enterocloster</taxon>
    </lineage>
</organism>
<dbReference type="InterPro" id="IPR048279">
    <property type="entry name" value="MdtK-like"/>
</dbReference>